<dbReference type="Proteomes" id="UP001642520">
    <property type="component" value="Unassembled WGS sequence"/>
</dbReference>
<feature type="compositionally biased region" description="Polar residues" evidence="1">
    <location>
        <begin position="650"/>
        <end position="659"/>
    </location>
</feature>
<protein>
    <submittedName>
        <fullName evidence="2">Uncharacterized protein</fullName>
    </submittedName>
</protein>
<comment type="caution">
    <text evidence="2">The sequence shown here is derived from an EMBL/GenBank/DDBJ whole genome shotgun (WGS) entry which is preliminary data.</text>
</comment>
<feature type="compositionally biased region" description="Polar residues" evidence="1">
    <location>
        <begin position="788"/>
        <end position="801"/>
    </location>
</feature>
<proteinExistence type="predicted"/>
<accession>A0ABP1NH63</accession>
<evidence type="ECO:0000313" key="2">
    <source>
        <dbReference type="EMBL" id="CAL7939797.1"/>
    </source>
</evidence>
<feature type="region of interest" description="Disordered" evidence="1">
    <location>
        <begin position="891"/>
        <end position="921"/>
    </location>
</feature>
<evidence type="ECO:0000313" key="3">
    <source>
        <dbReference type="Proteomes" id="UP001642520"/>
    </source>
</evidence>
<feature type="compositionally biased region" description="Low complexity" evidence="1">
    <location>
        <begin position="229"/>
        <end position="241"/>
    </location>
</feature>
<feature type="region of interest" description="Disordered" evidence="1">
    <location>
        <begin position="1"/>
        <end position="85"/>
    </location>
</feature>
<keyword evidence="3" id="KW-1185">Reference proteome</keyword>
<reference evidence="2 3" key="1">
    <citation type="submission" date="2024-08" db="EMBL/GenBank/DDBJ databases">
        <authorList>
            <person name="Will J Nash"/>
            <person name="Angela Man"/>
            <person name="Seanna McTaggart"/>
            <person name="Kendall Baker"/>
            <person name="Tom Barker"/>
            <person name="Leah Catchpole"/>
            <person name="Alex Durrant"/>
            <person name="Karim Gharbi"/>
            <person name="Naomi Irish"/>
            <person name="Gemy Kaithakottil"/>
            <person name="Debby Ku"/>
            <person name="Aaliyah Providence"/>
            <person name="Felix Shaw"/>
            <person name="David Swarbreck"/>
            <person name="Chris Watkins"/>
            <person name="Ann M. McCartney"/>
            <person name="Giulio Formenti"/>
            <person name="Alice Mouton"/>
            <person name="Noel Vella"/>
            <person name="Bjorn M von Reumont"/>
            <person name="Adriana Vella"/>
            <person name="Wilfried Haerty"/>
        </authorList>
    </citation>
    <scope>NUCLEOTIDE SEQUENCE [LARGE SCALE GENOMIC DNA]</scope>
</reference>
<feature type="region of interest" description="Disordered" evidence="1">
    <location>
        <begin position="194"/>
        <end position="266"/>
    </location>
</feature>
<feature type="region of interest" description="Disordered" evidence="1">
    <location>
        <begin position="787"/>
        <end position="815"/>
    </location>
</feature>
<feature type="compositionally biased region" description="Low complexity" evidence="1">
    <location>
        <begin position="504"/>
        <end position="527"/>
    </location>
</feature>
<feature type="region of interest" description="Disordered" evidence="1">
    <location>
        <begin position="504"/>
        <end position="536"/>
    </location>
</feature>
<name>A0ABP1NH63_XYLVO</name>
<sequence>MNKRKASADINSRHKESSRRPSTSSLHARPNVVHQKPQSPEKRPSTRNLAETGDSVQMVSKAVDTCTPKTRFSSQDRCRESRTCSSPRLKYFPAEKIKKLESPPPFSPKPIGAVILQQNPQESGVLYVGSRPDQPCDNGQGDAAAMAQQLQQYRQTPGMHTVSQQQVAPQQTSHQIGQMNQHSECKLPQQVPNVQSHRPFVPHGSRDFSPRMNPHATFPNPAQAPAPPQQSVQQVPNGSGSAVDRGKMRNDEQPGGNEFDYDKQPVGGRNAALYRNVMTSVPNGADNVALNQSNVNNQRVYNQYPTHGHDTLYRNPPNPQQIYQQLQQNIAQQQQMQQRAMTYQQQMSGVPYNYNAQQFGRYLPGQGMAVPQDATANQMQNMKMMGSGQQNYPVHQGDLNYTMNPQNGWIKNNPVAEFSSVKAQLKPYNVDVINRNQPLYRDQNQQQQYMPQYYQQPLYQQPLYQQQPVQHQNRPLYRNSEQGNLMMQEHQNLMASNQPAFNQQMNFNSQSSPNQQSNPQQIPNNDPGVQNRKKKSVKFSASMIRDQEKLLAAMKQQGVPMDIMKRQFEALLNEQRRQMEYLEHIQQQDISQEVRRPVPVSRKRKEQDEKPEWMIHLTPPRLSYTEIEKIHEQRRKERELQQQMMQQQQYGTNEVSDQQVPVQATNQQNYQHWQPNLQQQQQQRAQQQYNNMFAQHQVVSGSGNANEPVKQMNYRPNVPQYQYVYQQPHQQPYQQPHQQPYRQSHQQPHQQPYQQSYPQSYQYPYQQPHQQYYNQQLQQYQQLYRPVSQPNQESDQTTNHYPSYEERRPSTEPSSLLKIRLYKNEIRPQKQNNGLQDPEIARKHLEHLRVSAETRRGLEYLANLAAKKQQLKLNGMQERNDLEAEFQQRLITSGYEPPSKRISANGLENSRDPNNPPPQRLSNLKKAEQEFLREYPRQKQPNPRNCYSVQAEKENGTVAVEQPQMFVQQQFPGQNTMPVIPYNEKNPMMGRGNAVPFKFEENYPQHYQQMQQYYQNTRNLARNNGEGDVGSMQMVQQSKGNFDHAGGDAIECVNGMMNGQMAGGKVPLQRTYYSQPNIHEARTIGGVRYLARKQDYLPNQQLVAPETLIGSRLVQPPMIY</sequence>
<feature type="compositionally biased region" description="Polar residues" evidence="1">
    <location>
        <begin position="46"/>
        <end position="58"/>
    </location>
</feature>
<evidence type="ECO:0000256" key="1">
    <source>
        <dbReference type="SAM" id="MobiDB-lite"/>
    </source>
</evidence>
<feature type="region of interest" description="Disordered" evidence="1">
    <location>
        <begin position="636"/>
        <end position="659"/>
    </location>
</feature>
<feature type="region of interest" description="Disordered" evidence="1">
    <location>
        <begin position="728"/>
        <end position="757"/>
    </location>
</feature>
<organism evidence="2 3">
    <name type="scientific">Xylocopa violacea</name>
    <name type="common">Violet carpenter bee</name>
    <name type="synonym">Apis violacea</name>
    <dbReference type="NCBI Taxonomy" id="135666"/>
    <lineage>
        <taxon>Eukaryota</taxon>
        <taxon>Metazoa</taxon>
        <taxon>Ecdysozoa</taxon>
        <taxon>Arthropoda</taxon>
        <taxon>Hexapoda</taxon>
        <taxon>Insecta</taxon>
        <taxon>Pterygota</taxon>
        <taxon>Neoptera</taxon>
        <taxon>Endopterygota</taxon>
        <taxon>Hymenoptera</taxon>
        <taxon>Apocrita</taxon>
        <taxon>Aculeata</taxon>
        <taxon>Apoidea</taxon>
        <taxon>Anthophila</taxon>
        <taxon>Apidae</taxon>
        <taxon>Xylocopa</taxon>
        <taxon>Xylocopa</taxon>
    </lineage>
</organism>
<gene>
    <name evidence="2" type="ORF">XYLVIOL_LOCUS4110</name>
</gene>
<dbReference type="EMBL" id="CAXAJV020001290">
    <property type="protein sequence ID" value="CAL7939797.1"/>
    <property type="molecule type" value="Genomic_DNA"/>
</dbReference>